<dbReference type="Gene3D" id="3.40.50.850">
    <property type="entry name" value="Isochorismatase-like"/>
    <property type="match status" value="1"/>
</dbReference>
<gene>
    <name evidence="4" type="ORF">DERYTH_LOCUS13502</name>
</gene>
<protein>
    <submittedName>
        <fullName evidence="4">7668_t:CDS:1</fullName>
    </submittedName>
</protein>
<dbReference type="Proteomes" id="UP000789405">
    <property type="component" value="Unassembled WGS sequence"/>
</dbReference>
<evidence type="ECO:0000256" key="2">
    <source>
        <dbReference type="ARBA" id="ARBA00022801"/>
    </source>
</evidence>
<reference evidence="4" key="1">
    <citation type="submission" date="2021-06" db="EMBL/GenBank/DDBJ databases">
        <authorList>
            <person name="Kallberg Y."/>
            <person name="Tangrot J."/>
            <person name="Rosling A."/>
        </authorList>
    </citation>
    <scope>NUCLEOTIDE SEQUENCE</scope>
    <source>
        <strain evidence="4">MA453B</strain>
    </source>
</reference>
<dbReference type="GO" id="GO:0016787">
    <property type="term" value="F:hydrolase activity"/>
    <property type="evidence" value="ECO:0007669"/>
    <property type="project" value="UniProtKB-KW"/>
</dbReference>
<dbReference type="PANTHER" id="PTHR43540:SF6">
    <property type="entry name" value="ISOCHORISMATASE-LIKE DOMAIN-CONTAINING PROTEIN"/>
    <property type="match status" value="1"/>
</dbReference>
<keyword evidence="2" id="KW-0378">Hydrolase</keyword>
<dbReference type="CDD" id="cd00431">
    <property type="entry name" value="cysteine_hydrolases"/>
    <property type="match status" value="1"/>
</dbReference>
<accession>A0A9N9HWL0</accession>
<dbReference type="InterPro" id="IPR000868">
    <property type="entry name" value="Isochorismatase-like_dom"/>
</dbReference>
<dbReference type="OrthoDB" id="167809at2759"/>
<organism evidence="4 5">
    <name type="scientific">Dentiscutata erythropus</name>
    <dbReference type="NCBI Taxonomy" id="1348616"/>
    <lineage>
        <taxon>Eukaryota</taxon>
        <taxon>Fungi</taxon>
        <taxon>Fungi incertae sedis</taxon>
        <taxon>Mucoromycota</taxon>
        <taxon>Glomeromycotina</taxon>
        <taxon>Glomeromycetes</taxon>
        <taxon>Diversisporales</taxon>
        <taxon>Gigasporaceae</taxon>
        <taxon>Dentiscutata</taxon>
    </lineage>
</organism>
<evidence type="ECO:0000256" key="1">
    <source>
        <dbReference type="ARBA" id="ARBA00006336"/>
    </source>
</evidence>
<evidence type="ECO:0000313" key="5">
    <source>
        <dbReference type="Proteomes" id="UP000789405"/>
    </source>
</evidence>
<comment type="similarity">
    <text evidence="1">Belongs to the isochorismatase family.</text>
</comment>
<dbReference type="AlphaFoldDB" id="A0A9N9HWL0"/>
<dbReference type="SUPFAM" id="SSF52499">
    <property type="entry name" value="Isochorismatase-like hydrolases"/>
    <property type="match status" value="1"/>
</dbReference>
<feature type="non-terminal residue" evidence="4">
    <location>
        <position position="1"/>
    </location>
</feature>
<dbReference type="PANTHER" id="PTHR43540">
    <property type="entry name" value="PEROXYUREIDOACRYLATE/UREIDOACRYLATE AMIDOHYDROLASE-RELATED"/>
    <property type="match status" value="1"/>
</dbReference>
<name>A0A9N9HWL0_9GLOM</name>
<dbReference type="InterPro" id="IPR050272">
    <property type="entry name" value="Isochorismatase-like_hydrls"/>
</dbReference>
<sequence length="177" mass="19859">MSTTIPYDPKTVALLVIDMQKSFRHEIIDIIPNVQSIVKACHKKEIPVFWTKRGHRNLELDGGAVGRWWGSIWGSEELEIMKELKPFIMQSPTLIDVLDFIIKNKICYEAFNNTKLDSLLIFLGIKALIISGAKTTLCCEVTARNATATGNEKMHEAILLNLEYGVVKVSTVAEAIE</sequence>
<keyword evidence="5" id="KW-1185">Reference proteome</keyword>
<comment type="caution">
    <text evidence="4">The sequence shown here is derived from an EMBL/GenBank/DDBJ whole genome shotgun (WGS) entry which is preliminary data.</text>
</comment>
<dbReference type="EMBL" id="CAJVPY010009530">
    <property type="protein sequence ID" value="CAG8709759.1"/>
    <property type="molecule type" value="Genomic_DNA"/>
</dbReference>
<dbReference type="InterPro" id="IPR036380">
    <property type="entry name" value="Isochorismatase-like_sf"/>
</dbReference>
<proteinExistence type="inferred from homology"/>
<feature type="domain" description="Isochorismatase-like" evidence="3">
    <location>
        <begin position="13"/>
        <end position="150"/>
    </location>
</feature>
<evidence type="ECO:0000259" key="3">
    <source>
        <dbReference type="Pfam" id="PF00857"/>
    </source>
</evidence>
<dbReference type="Pfam" id="PF00857">
    <property type="entry name" value="Isochorismatase"/>
    <property type="match status" value="1"/>
</dbReference>
<evidence type="ECO:0000313" key="4">
    <source>
        <dbReference type="EMBL" id="CAG8709759.1"/>
    </source>
</evidence>